<dbReference type="InterPro" id="IPR029056">
    <property type="entry name" value="Ribokinase-like"/>
</dbReference>
<dbReference type="Pfam" id="PF01256">
    <property type="entry name" value="Carb_kinase"/>
    <property type="match status" value="1"/>
</dbReference>
<gene>
    <name evidence="9" type="ORF">AW171_hschr84796</name>
</gene>
<feature type="binding site" evidence="7">
    <location>
        <begin position="216"/>
        <end position="220"/>
    </location>
    <ligand>
        <name>ATP</name>
        <dbReference type="ChEBI" id="CHEBI:30616"/>
    </ligand>
</feature>
<dbReference type="GeneID" id="28726106"/>
<keyword evidence="2 7" id="KW-0067">ATP-binding</keyword>
<dbReference type="SUPFAM" id="SSF53613">
    <property type="entry name" value="Ribokinase-like"/>
    <property type="match status" value="1"/>
</dbReference>
<evidence type="ECO:0000256" key="2">
    <source>
        <dbReference type="ARBA" id="ARBA00022840"/>
    </source>
</evidence>
<dbReference type="PANTHER" id="PTHR12592:SF0">
    <property type="entry name" value="ATP-DEPENDENT (S)-NAD(P)H-HYDRATE DEHYDRATASE"/>
    <property type="match status" value="1"/>
</dbReference>
<dbReference type="GO" id="GO:0005737">
    <property type="term" value="C:cytoplasm"/>
    <property type="evidence" value="ECO:0007669"/>
    <property type="project" value="UniProtKB-SubCell"/>
</dbReference>
<comment type="cofactor">
    <cofactor evidence="7">
        <name>Mg(2+)</name>
        <dbReference type="ChEBI" id="CHEBI:18420"/>
    </cofactor>
</comment>
<dbReference type="PROSITE" id="PS01050">
    <property type="entry name" value="YJEF_C_2"/>
    <property type="match status" value="1"/>
</dbReference>
<reference evidence="9 10" key="1">
    <citation type="submission" date="2016-01" db="EMBL/GenBank/DDBJ databases">
        <title>Genome sequence of the yeast Holleya sinecauda.</title>
        <authorList>
            <person name="Dietrich F.S."/>
        </authorList>
    </citation>
    <scope>NUCLEOTIDE SEQUENCE [LARGE SCALE GENOMIC DNA]</scope>
    <source>
        <strain evidence="9 10">ATCC 58844</strain>
    </source>
</reference>
<keyword evidence="7" id="KW-0963">Cytoplasm</keyword>
<evidence type="ECO:0000313" key="9">
    <source>
        <dbReference type="EMBL" id="AMD22743.1"/>
    </source>
</evidence>
<dbReference type="Gene3D" id="3.40.1190.20">
    <property type="match status" value="1"/>
</dbReference>
<feature type="binding site" evidence="7">
    <location>
        <position position="247"/>
    </location>
    <ligand>
        <name>(6S)-NADPHX</name>
        <dbReference type="ChEBI" id="CHEBI:64076"/>
    </ligand>
</feature>
<dbReference type="NCBIfam" id="TIGR00196">
    <property type="entry name" value="yjeF_cterm"/>
    <property type="match status" value="1"/>
</dbReference>
<comment type="function">
    <text evidence="7">Catalyzes the dehydration of the S-form of NAD(P)HX at the expense of ATP, which is converted to ADP. Together with NAD(P)HX epimerase, which catalyzes the epimerization of the S- and R-forms, the enzyme allows the repair of both epimers of NAD(P)HX, a damaged form of NAD(P)H that is a result of enzymatic or heat-dependent hydration.</text>
</comment>
<comment type="catalytic activity">
    <reaction evidence="7">
        <text>(6S)-NADHX + ATP = ADP + phosphate + NADH + H(+)</text>
        <dbReference type="Rhea" id="RHEA:19017"/>
        <dbReference type="ChEBI" id="CHEBI:15378"/>
        <dbReference type="ChEBI" id="CHEBI:30616"/>
        <dbReference type="ChEBI" id="CHEBI:43474"/>
        <dbReference type="ChEBI" id="CHEBI:57945"/>
        <dbReference type="ChEBI" id="CHEBI:64074"/>
        <dbReference type="ChEBI" id="CHEBI:456216"/>
        <dbReference type="EC" id="4.2.1.93"/>
    </reaction>
</comment>
<protein>
    <recommendedName>
        <fullName evidence="7">ATP-dependent (S)-NAD(P)H-hydrate dehydratase</fullName>
        <ecNumber evidence="7">4.2.1.93</ecNumber>
    </recommendedName>
    <alternativeName>
        <fullName evidence="7">ATP-dependent NAD(P)HX dehydratase</fullName>
    </alternativeName>
</protein>
<comment type="subcellular location">
    <subcellularLocation>
        <location evidence="7">Cytoplasm</location>
    </subcellularLocation>
</comment>
<evidence type="ECO:0000256" key="6">
    <source>
        <dbReference type="ARBA" id="ARBA00047472"/>
    </source>
</evidence>
<evidence type="ECO:0000256" key="3">
    <source>
        <dbReference type="ARBA" id="ARBA00022857"/>
    </source>
</evidence>
<organism evidence="9 10">
    <name type="scientific">Eremothecium sinecaudum</name>
    <dbReference type="NCBI Taxonomy" id="45286"/>
    <lineage>
        <taxon>Eukaryota</taxon>
        <taxon>Fungi</taxon>
        <taxon>Dikarya</taxon>
        <taxon>Ascomycota</taxon>
        <taxon>Saccharomycotina</taxon>
        <taxon>Saccharomycetes</taxon>
        <taxon>Saccharomycetales</taxon>
        <taxon>Saccharomycetaceae</taxon>
        <taxon>Eremothecium</taxon>
    </lineage>
</organism>
<feature type="domain" description="YjeF C-terminal" evidence="8">
    <location>
        <begin position="14"/>
        <end position="330"/>
    </location>
</feature>
<dbReference type="PROSITE" id="PS51383">
    <property type="entry name" value="YJEF_C_3"/>
    <property type="match status" value="1"/>
</dbReference>
<dbReference type="GO" id="GO:0005524">
    <property type="term" value="F:ATP binding"/>
    <property type="evidence" value="ECO:0007669"/>
    <property type="project" value="UniProtKB-KW"/>
</dbReference>
<dbReference type="RefSeq" id="XP_017989739.1">
    <property type="nucleotide sequence ID" value="XM_018133989.1"/>
</dbReference>
<dbReference type="GO" id="GO:0047453">
    <property type="term" value="F:ATP-dependent NAD(P)H-hydrate dehydratase activity"/>
    <property type="evidence" value="ECO:0007669"/>
    <property type="project" value="UniProtKB-UniRule"/>
</dbReference>
<evidence type="ECO:0000256" key="7">
    <source>
        <dbReference type="HAMAP-Rule" id="MF_03157"/>
    </source>
</evidence>
<dbReference type="HAMAP" id="MF_01965">
    <property type="entry name" value="NADHX_dehydratase"/>
    <property type="match status" value="1"/>
</dbReference>
<evidence type="ECO:0000256" key="4">
    <source>
        <dbReference type="ARBA" id="ARBA00023027"/>
    </source>
</evidence>
<dbReference type="Proteomes" id="UP000243052">
    <property type="component" value="Chromosome viii"/>
</dbReference>
<feature type="binding site" evidence="7">
    <location>
        <position position="122"/>
    </location>
    <ligand>
        <name>(6S)-NADPHX</name>
        <dbReference type="ChEBI" id="CHEBI:64076"/>
    </ligand>
</feature>
<accession>A0A109V0S1</accession>
<dbReference type="EMBL" id="CP014248">
    <property type="protein sequence ID" value="AMD22743.1"/>
    <property type="molecule type" value="Genomic_DNA"/>
</dbReference>
<name>A0A109V0S1_9SACH</name>
<keyword evidence="7" id="KW-0597">Phosphoprotein</keyword>
<keyword evidence="1 7" id="KW-0547">Nucleotide-binding</keyword>
<comment type="similarity">
    <text evidence="7">Belongs to the NnrD/CARKD family.</text>
</comment>
<dbReference type="OrthoDB" id="8110916at2759"/>
<dbReference type="PANTHER" id="PTHR12592">
    <property type="entry name" value="ATP-DEPENDENT (S)-NAD(P)H-HYDRATE DEHYDRATASE FAMILY MEMBER"/>
    <property type="match status" value="1"/>
</dbReference>
<comment type="catalytic activity">
    <reaction evidence="6 7">
        <text>(6S)-NADPHX + ATP = ADP + phosphate + NADPH + H(+)</text>
        <dbReference type="Rhea" id="RHEA:32231"/>
        <dbReference type="ChEBI" id="CHEBI:15378"/>
        <dbReference type="ChEBI" id="CHEBI:30616"/>
        <dbReference type="ChEBI" id="CHEBI:43474"/>
        <dbReference type="ChEBI" id="CHEBI:57783"/>
        <dbReference type="ChEBI" id="CHEBI:64076"/>
        <dbReference type="ChEBI" id="CHEBI:456216"/>
        <dbReference type="EC" id="4.2.1.93"/>
    </reaction>
</comment>
<feature type="binding site" evidence="7">
    <location>
        <begin position="237"/>
        <end position="246"/>
    </location>
    <ligand>
        <name>ATP</name>
        <dbReference type="ChEBI" id="CHEBI:30616"/>
    </ligand>
</feature>
<keyword evidence="10" id="KW-1185">Reference proteome</keyword>
<keyword evidence="4 7" id="KW-0520">NAD</keyword>
<dbReference type="InterPro" id="IPR000631">
    <property type="entry name" value="CARKD"/>
</dbReference>
<keyword evidence="3" id="KW-0521">NADP</keyword>
<dbReference type="CDD" id="cd01171">
    <property type="entry name" value="YXKO-related"/>
    <property type="match status" value="1"/>
</dbReference>
<dbReference type="InterPro" id="IPR017953">
    <property type="entry name" value="Carbohydrate_kinase_pred_CS"/>
</dbReference>
<feature type="binding site" evidence="7">
    <location>
        <begin position="186"/>
        <end position="192"/>
    </location>
    <ligand>
        <name>(6S)-NADPHX</name>
        <dbReference type="ChEBI" id="CHEBI:64076"/>
    </ligand>
</feature>
<sequence length="337" mass="36618">MLSKIPKLSHQELIKLAKDNCVPKLSNSLHKGQYGRLCVVGGCQEYTGAPYFAANAAALTGIDMVHIICEWRAATAIKSYSPNIMVHPYLRDSYTLSHNNSVPTESIRSLIDRIDVLVMGPGMGRDTNMLSTALDVLRYIVERHDGNKPVILDADALFLFSHPDYSRTMTELITQFKPGRVVLTPNLVEMRRTNQALQVRNASELAAKLHCTILEKGPSDTVYGAVGGIYVKNDTPGSPRRPGGQGDTLSGCVGALLASSCHIHDLNDAKENVRHDEEDSSLAWPEVAVLSCYAGSTVTRTAAARAFRTIGRSMQATDVNSSVAPVISDLFDHPTAN</sequence>
<dbReference type="STRING" id="45286.A0A109V0S1"/>
<dbReference type="GO" id="GO:0046496">
    <property type="term" value="P:nicotinamide nucleotide metabolic process"/>
    <property type="evidence" value="ECO:0007669"/>
    <property type="project" value="UniProtKB-UniRule"/>
</dbReference>
<keyword evidence="5 7" id="KW-0456">Lyase</keyword>
<proteinExistence type="inferred from homology"/>
<evidence type="ECO:0000259" key="8">
    <source>
        <dbReference type="PROSITE" id="PS51383"/>
    </source>
</evidence>
<dbReference type="GO" id="GO:0110051">
    <property type="term" value="P:metabolite repair"/>
    <property type="evidence" value="ECO:0007669"/>
    <property type="project" value="TreeGrafter"/>
</dbReference>
<evidence type="ECO:0000313" key="10">
    <source>
        <dbReference type="Proteomes" id="UP000243052"/>
    </source>
</evidence>
<dbReference type="AlphaFoldDB" id="A0A109V0S1"/>
<evidence type="ECO:0000256" key="5">
    <source>
        <dbReference type="ARBA" id="ARBA00023239"/>
    </source>
</evidence>
<dbReference type="EC" id="4.2.1.93" evidence="7"/>
<evidence type="ECO:0000256" key="1">
    <source>
        <dbReference type="ARBA" id="ARBA00022741"/>
    </source>
</evidence>